<gene>
    <name evidence="1" type="ORF">NCTC10571_02633</name>
</gene>
<reference evidence="1 2" key="1">
    <citation type="submission" date="2018-06" db="EMBL/GenBank/DDBJ databases">
        <authorList>
            <consortium name="Pathogen Informatics"/>
            <person name="Doyle S."/>
        </authorList>
    </citation>
    <scope>NUCLEOTIDE SEQUENCE [LARGE SCALE GENOMIC DNA]</scope>
    <source>
        <strain evidence="1 2">NCTC10571</strain>
    </source>
</reference>
<accession>A0A378PYG5</accession>
<dbReference type="AlphaFoldDB" id="A0A378PYG5"/>
<dbReference type="EMBL" id="UGPP01000003">
    <property type="protein sequence ID" value="STY91812.1"/>
    <property type="molecule type" value="Genomic_DNA"/>
</dbReference>
<evidence type="ECO:0008006" key="3">
    <source>
        <dbReference type="Google" id="ProtNLM"/>
    </source>
</evidence>
<name>A0A378PYG5_9FIRM</name>
<organism evidence="1 2">
    <name type="scientific">Megamonas hypermegale</name>
    <dbReference type="NCBI Taxonomy" id="158847"/>
    <lineage>
        <taxon>Bacteria</taxon>
        <taxon>Bacillati</taxon>
        <taxon>Bacillota</taxon>
        <taxon>Negativicutes</taxon>
        <taxon>Selenomonadales</taxon>
        <taxon>Selenomonadaceae</taxon>
        <taxon>Megamonas</taxon>
    </lineage>
</organism>
<dbReference type="RefSeq" id="WP_115152457.1">
    <property type="nucleotide sequence ID" value="NZ_UGPP01000003.1"/>
</dbReference>
<evidence type="ECO:0000313" key="2">
    <source>
        <dbReference type="Proteomes" id="UP000255234"/>
    </source>
</evidence>
<dbReference type="Proteomes" id="UP000255234">
    <property type="component" value="Unassembled WGS sequence"/>
</dbReference>
<proteinExistence type="predicted"/>
<protein>
    <recommendedName>
        <fullName evidence="3">AbiEi antitoxin C-terminal domain-containing protein</fullName>
    </recommendedName>
</protein>
<sequence length="294" mass="34804">MTRLPQIIISKKQIENFLDNLFRHVFTSNQLIYIFEKKRDHWNLGYSYSFNKFLNFLLDKSFLKAINLNSCTLYSWRIHNLDDIIYEIALSLKPRSYISHYSAMFLQNLTEQIPKTIYVTYERQNALSSKKNFLTQENINVAFQKNERSSNNTYILDKFKIQLISSPRNDKLGIGFYTLTSGIQIPITNIERTLIDATVRPSLSGGIPEIVKAYKEALPKIQIVKLKAYLSSMNYIYPYEQAVGFYLDYVGLPEKRLKRIQSICKNEFDFYLDRKMVNPLYSEKWRIYYPSYLK</sequence>
<evidence type="ECO:0000313" key="1">
    <source>
        <dbReference type="EMBL" id="STY91812.1"/>
    </source>
</evidence>